<accession>A0A923N5V6</accession>
<comment type="caution">
    <text evidence="9">The sequence shown here is derived from an EMBL/GenBank/DDBJ whole genome shotgun (WGS) entry which is preliminary data.</text>
</comment>
<dbReference type="GO" id="GO:0003917">
    <property type="term" value="F:DNA topoisomerase type I (single strand cut, ATP-independent) activity"/>
    <property type="evidence" value="ECO:0007669"/>
    <property type="project" value="UniProtKB-EC"/>
</dbReference>
<comment type="catalytic activity">
    <reaction evidence="1">
        <text>ATP-independent breakage of single-stranded DNA, followed by passage and rejoining.</text>
        <dbReference type="EC" id="5.6.2.1"/>
    </reaction>
</comment>
<dbReference type="PRINTS" id="PR00416">
    <property type="entry name" value="EUTPISMRASEI"/>
</dbReference>
<dbReference type="RefSeq" id="WP_187065475.1">
    <property type="nucleotide sequence ID" value="NZ_JACRVF010000001.1"/>
</dbReference>
<proteinExistence type="inferred from homology"/>
<name>A0A923N5V6_9BACT</name>
<dbReference type="SUPFAM" id="SSF56349">
    <property type="entry name" value="DNA breaking-rejoining enzymes"/>
    <property type="match status" value="1"/>
</dbReference>
<gene>
    <name evidence="9" type="ORF">H8S84_01330</name>
</gene>
<dbReference type="InterPro" id="IPR013500">
    <property type="entry name" value="TopoI_cat_euk"/>
</dbReference>
<evidence type="ECO:0000259" key="8">
    <source>
        <dbReference type="Pfam" id="PF21338"/>
    </source>
</evidence>
<sequence>MARKNEVHELYADPSKSALGAGLRYTSDSKPGYTRKKVGKGYQYLDANGDKVTDEKVMKRINALVIPPAWTDVWIAKSAKGHLQATGRDAKGRKQYIYHPQWQQARSLTKFGRMISFGKCLPALREQIEQDIKSRQLDRRKVTALVLSIMDNALIRIGNRHYAKSNQSYGLTTLRDRHVKFNGSSVKFSFKGKKGVEHDIDLKDRRLARLVKKCRDIPGYDLFQYYDENGERQTLESGDVNEYLRESTKYDFTAKDFRTWGGTVRMVECLETVIEENPEMEKEKSIKEAVKQVAKGLGNTPSVCTKYYIHPEVVNLFREDKLLKYLEKHDVTSPKTKNLTGTEELVLKMLEKVAKGTVG</sequence>
<dbReference type="InterPro" id="IPR035447">
    <property type="entry name" value="DNA_topo_I_N_sf"/>
</dbReference>
<evidence type="ECO:0000256" key="3">
    <source>
        <dbReference type="ARBA" id="ARBA00012891"/>
    </source>
</evidence>
<evidence type="ECO:0000256" key="1">
    <source>
        <dbReference type="ARBA" id="ARBA00000213"/>
    </source>
</evidence>
<protein>
    <recommendedName>
        <fullName evidence="3">DNA topoisomerase</fullName>
        <ecNumber evidence="3">5.6.2.1</ecNumber>
    </recommendedName>
</protein>
<organism evidence="9 10">
    <name type="scientific">Pontibacter cellulosilyticus</name>
    <dbReference type="NCBI Taxonomy" id="1720253"/>
    <lineage>
        <taxon>Bacteria</taxon>
        <taxon>Pseudomonadati</taxon>
        <taxon>Bacteroidota</taxon>
        <taxon>Cytophagia</taxon>
        <taxon>Cytophagales</taxon>
        <taxon>Hymenobacteraceae</taxon>
        <taxon>Pontibacter</taxon>
    </lineage>
</organism>
<dbReference type="PROSITE" id="PS52038">
    <property type="entry name" value="TOPO_IB_2"/>
    <property type="match status" value="1"/>
</dbReference>
<keyword evidence="6" id="KW-0413">Isomerase</keyword>
<keyword evidence="10" id="KW-1185">Reference proteome</keyword>
<dbReference type="InterPro" id="IPR001631">
    <property type="entry name" value="TopoI"/>
</dbReference>
<dbReference type="Gene3D" id="3.30.66.10">
    <property type="entry name" value="DNA topoisomerase I domain"/>
    <property type="match status" value="1"/>
</dbReference>
<evidence type="ECO:0000256" key="6">
    <source>
        <dbReference type="ARBA" id="ARBA00023235"/>
    </source>
</evidence>
<comment type="similarity">
    <text evidence="2">Belongs to the type IB topoisomerase family.</text>
</comment>
<evidence type="ECO:0000256" key="2">
    <source>
        <dbReference type="ARBA" id="ARBA00006645"/>
    </source>
</evidence>
<dbReference type="SUPFAM" id="SSF55869">
    <property type="entry name" value="DNA topoisomerase I domain"/>
    <property type="match status" value="1"/>
</dbReference>
<dbReference type="InterPro" id="IPR014711">
    <property type="entry name" value="TopoI_cat_a-hlx-sub_euk"/>
</dbReference>
<feature type="domain" description="DNA topoisomerase IB N-terminal" evidence="8">
    <location>
        <begin position="41"/>
        <end position="89"/>
    </location>
</feature>
<keyword evidence="5" id="KW-0238">DNA-binding</keyword>
<reference evidence="9" key="1">
    <citation type="submission" date="2020-08" db="EMBL/GenBank/DDBJ databases">
        <title>Pontibacter sp. SD6 16S ribosomal RNA gene Genome sequencing and assembly.</title>
        <authorList>
            <person name="Kang M."/>
        </authorList>
    </citation>
    <scope>NUCLEOTIDE SEQUENCE</scope>
    <source>
        <strain evidence="9">SD6</strain>
    </source>
</reference>
<dbReference type="Proteomes" id="UP000603640">
    <property type="component" value="Unassembled WGS sequence"/>
</dbReference>
<evidence type="ECO:0000256" key="5">
    <source>
        <dbReference type="ARBA" id="ARBA00023125"/>
    </source>
</evidence>
<keyword evidence="4" id="KW-0799">Topoisomerase</keyword>
<dbReference type="Gene3D" id="1.10.132.120">
    <property type="match status" value="1"/>
</dbReference>
<dbReference type="Gene3D" id="3.90.15.10">
    <property type="entry name" value="Topoisomerase I, Chain A, domain 3"/>
    <property type="match status" value="1"/>
</dbReference>
<evidence type="ECO:0000259" key="7">
    <source>
        <dbReference type="Pfam" id="PF01028"/>
    </source>
</evidence>
<dbReference type="InterPro" id="IPR049331">
    <property type="entry name" value="Top1B_N_bact"/>
</dbReference>
<dbReference type="Pfam" id="PF21338">
    <property type="entry name" value="Top1B_N_bact"/>
    <property type="match status" value="1"/>
</dbReference>
<dbReference type="InterPro" id="IPR011010">
    <property type="entry name" value="DNA_brk_join_enz"/>
</dbReference>
<dbReference type="AlphaFoldDB" id="A0A923N5V6"/>
<evidence type="ECO:0000256" key="4">
    <source>
        <dbReference type="ARBA" id="ARBA00023029"/>
    </source>
</evidence>
<dbReference type="EC" id="5.6.2.1" evidence="3"/>
<dbReference type="Pfam" id="PF01028">
    <property type="entry name" value="Topoisom_I"/>
    <property type="match status" value="1"/>
</dbReference>
<evidence type="ECO:0000313" key="9">
    <source>
        <dbReference type="EMBL" id="MBC5991472.1"/>
    </source>
</evidence>
<dbReference type="EMBL" id="JACRVF010000001">
    <property type="protein sequence ID" value="MBC5991472.1"/>
    <property type="molecule type" value="Genomic_DNA"/>
</dbReference>
<feature type="domain" description="DNA topoisomerase I catalytic core eukaryotic-type" evidence="7">
    <location>
        <begin position="102"/>
        <end position="315"/>
    </location>
</feature>
<dbReference type="GO" id="GO:0006265">
    <property type="term" value="P:DNA topological change"/>
    <property type="evidence" value="ECO:0007669"/>
    <property type="project" value="InterPro"/>
</dbReference>
<evidence type="ECO:0000313" key="10">
    <source>
        <dbReference type="Proteomes" id="UP000603640"/>
    </source>
</evidence>
<dbReference type="GO" id="GO:0003677">
    <property type="term" value="F:DNA binding"/>
    <property type="evidence" value="ECO:0007669"/>
    <property type="project" value="UniProtKB-KW"/>
</dbReference>